<dbReference type="AlphaFoldDB" id="R7VE49"/>
<evidence type="ECO:0000313" key="4">
    <source>
        <dbReference type="Proteomes" id="UP000014760"/>
    </source>
</evidence>
<feature type="compositionally biased region" description="Polar residues" evidence="1">
    <location>
        <begin position="83"/>
        <end position="95"/>
    </location>
</feature>
<dbReference type="Proteomes" id="UP000014760">
    <property type="component" value="Unassembled WGS sequence"/>
</dbReference>
<feature type="compositionally biased region" description="Acidic residues" evidence="1">
    <location>
        <begin position="27"/>
        <end position="42"/>
    </location>
</feature>
<proteinExistence type="predicted"/>
<dbReference type="EMBL" id="AMQN01000679">
    <property type="status" value="NOT_ANNOTATED_CDS"/>
    <property type="molecule type" value="Genomic_DNA"/>
</dbReference>
<reference evidence="4" key="1">
    <citation type="submission" date="2012-12" db="EMBL/GenBank/DDBJ databases">
        <authorList>
            <person name="Hellsten U."/>
            <person name="Grimwood J."/>
            <person name="Chapman J.A."/>
            <person name="Shapiro H."/>
            <person name="Aerts A."/>
            <person name="Otillar R.P."/>
            <person name="Terry A.Y."/>
            <person name="Boore J.L."/>
            <person name="Simakov O."/>
            <person name="Marletaz F."/>
            <person name="Cho S.-J."/>
            <person name="Edsinger-Gonzales E."/>
            <person name="Havlak P."/>
            <person name="Kuo D.-H."/>
            <person name="Larsson T."/>
            <person name="Lv J."/>
            <person name="Arendt D."/>
            <person name="Savage R."/>
            <person name="Osoegawa K."/>
            <person name="de Jong P."/>
            <person name="Lindberg D.R."/>
            <person name="Seaver E.C."/>
            <person name="Weisblat D.A."/>
            <person name="Putnam N.H."/>
            <person name="Grigoriev I.V."/>
            <person name="Rokhsar D.S."/>
        </authorList>
    </citation>
    <scope>NUCLEOTIDE SEQUENCE</scope>
    <source>
        <strain evidence="4">I ESC-2004</strain>
    </source>
</reference>
<feature type="compositionally biased region" description="Basic and acidic residues" evidence="1">
    <location>
        <begin position="55"/>
        <end position="80"/>
    </location>
</feature>
<accession>R7VE49</accession>
<dbReference type="OrthoDB" id="5421at2759"/>
<dbReference type="HOGENOM" id="CLU_1604296_0_0_1"/>
<dbReference type="EMBL" id="KB294417">
    <property type="protein sequence ID" value="ELU14576.1"/>
    <property type="molecule type" value="Genomic_DNA"/>
</dbReference>
<dbReference type="EnsemblMetazoa" id="CapteT20102">
    <property type="protein sequence ID" value="CapteP20102"/>
    <property type="gene ID" value="CapteG20102"/>
</dbReference>
<name>R7VE49_CAPTE</name>
<organism evidence="2">
    <name type="scientific">Capitella teleta</name>
    <name type="common">Polychaete worm</name>
    <dbReference type="NCBI Taxonomy" id="283909"/>
    <lineage>
        <taxon>Eukaryota</taxon>
        <taxon>Metazoa</taxon>
        <taxon>Spiralia</taxon>
        <taxon>Lophotrochozoa</taxon>
        <taxon>Annelida</taxon>
        <taxon>Polychaeta</taxon>
        <taxon>Sedentaria</taxon>
        <taxon>Scolecida</taxon>
        <taxon>Capitellidae</taxon>
        <taxon>Capitella</taxon>
    </lineage>
</organism>
<dbReference type="STRING" id="283909.R7VE49"/>
<keyword evidence="4" id="KW-1185">Reference proteome</keyword>
<protein>
    <submittedName>
        <fullName evidence="2 3">Uncharacterized protein</fullName>
    </submittedName>
</protein>
<evidence type="ECO:0000313" key="3">
    <source>
        <dbReference type="EnsemblMetazoa" id="CapteP20102"/>
    </source>
</evidence>
<reference evidence="3" key="3">
    <citation type="submission" date="2015-06" db="UniProtKB">
        <authorList>
            <consortium name="EnsemblMetazoa"/>
        </authorList>
    </citation>
    <scope>IDENTIFICATION</scope>
</reference>
<gene>
    <name evidence="2" type="ORF">CAPTEDRAFT_20102</name>
</gene>
<evidence type="ECO:0000256" key="1">
    <source>
        <dbReference type="SAM" id="MobiDB-lite"/>
    </source>
</evidence>
<sequence>MYVNELGQEVDVEGNVLKAKEDSDKEGGEEEEGEEEAEEEEKPQEQRTSPRSKNSPKDVEKMEITSPEEKTPVKDQEPKRITRTSLSPRITTSQPSVPEAFPAIVADFSHLEKLLSQVVSQTIGFNVDQCERLLSALGQYVFQHRKNHDKTQLIQDLQAAIDHFCK</sequence>
<evidence type="ECO:0000313" key="2">
    <source>
        <dbReference type="EMBL" id="ELU14576.1"/>
    </source>
</evidence>
<feature type="region of interest" description="Disordered" evidence="1">
    <location>
        <begin position="1"/>
        <end position="95"/>
    </location>
</feature>
<reference evidence="2 4" key="2">
    <citation type="journal article" date="2013" name="Nature">
        <title>Insights into bilaterian evolution from three spiralian genomes.</title>
        <authorList>
            <person name="Simakov O."/>
            <person name="Marletaz F."/>
            <person name="Cho S.J."/>
            <person name="Edsinger-Gonzales E."/>
            <person name="Havlak P."/>
            <person name="Hellsten U."/>
            <person name="Kuo D.H."/>
            <person name="Larsson T."/>
            <person name="Lv J."/>
            <person name="Arendt D."/>
            <person name="Savage R."/>
            <person name="Osoegawa K."/>
            <person name="de Jong P."/>
            <person name="Grimwood J."/>
            <person name="Chapman J.A."/>
            <person name="Shapiro H."/>
            <person name="Aerts A."/>
            <person name="Otillar R.P."/>
            <person name="Terry A.Y."/>
            <person name="Boore J.L."/>
            <person name="Grigoriev I.V."/>
            <person name="Lindberg D.R."/>
            <person name="Seaver E.C."/>
            <person name="Weisblat D.A."/>
            <person name="Putnam N.H."/>
            <person name="Rokhsar D.S."/>
        </authorList>
    </citation>
    <scope>NUCLEOTIDE SEQUENCE</scope>
    <source>
        <strain evidence="2 4">I ESC-2004</strain>
    </source>
</reference>